<accession>A0A8J2PKF7</accession>
<keyword evidence="6 10" id="KW-0720">Serine protease</keyword>
<reference evidence="12" key="1">
    <citation type="submission" date="2021-06" db="EMBL/GenBank/DDBJ databases">
        <authorList>
            <person name="Hodson N. C."/>
            <person name="Mongue J. A."/>
            <person name="Jaron S. K."/>
        </authorList>
    </citation>
    <scope>NUCLEOTIDE SEQUENCE</scope>
</reference>
<dbReference type="PROSITE" id="PS50240">
    <property type="entry name" value="TRYPSIN_DOM"/>
    <property type="match status" value="1"/>
</dbReference>
<evidence type="ECO:0000313" key="12">
    <source>
        <dbReference type="EMBL" id="CAG7824368.1"/>
    </source>
</evidence>
<organism evidence="12 13">
    <name type="scientific">Allacma fusca</name>
    <dbReference type="NCBI Taxonomy" id="39272"/>
    <lineage>
        <taxon>Eukaryota</taxon>
        <taxon>Metazoa</taxon>
        <taxon>Ecdysozoa</taxon>
        <taxon>Arthropoda</taxon>
        <taxon>Hexapoda</taxon>
        <taxon>Collembola</taxon>
        <taxon>Symphypleona</taxon>
        <taxon>Sminthuridae</taxon>
        <taxon>Allacma</taxon>
    </lineage>
</organism>
<dbReference type="CDD" id="cd00190">
    <property type="entry name" value="Tryp_SPc"/>
    <property type="match status" value="1"/>
</dbReference>
<evidence type="ECO:0000256" key="8">
    <source>
        <dbReference type="ARBA" id="ARBA00052079"/>
    </source>
</evidence>
<keyword evidence="3" id="KW-0732">Signal</keyword>
<sequence>SAFTRIIGGINADLKDVPYQLALKIEDNNRKITCGAVLISRTYALTAAHCLHGNGENAKYVLKAGSSGFYREDPHTQKRTPDKLWTHKGFLSGKFIFDIAALHVRNPFEVNDFVRPILLPSQNYSLEGFAVVSGWGCTDRDCEGRMSSVLKRAAVPIVPQNICMEAYPYSIYPSMFCAGFVEGGSKDACRGDSGGPLVVEDGAHRLLIGLVSWGNSCACPGYPGVYTRITAYLTWIQDVMGGIERSNVQFGSTGIIPVLCQYVLYSQSFVMLCMFYRNQ</sequence>
<dbReference type="SMART" id="SM00020">
    <property type="entry name" value="Tryp_SPc"/>
    <property type="match status" value="1"/>
</dbReference>
<keyword evidence="1" id="KW-0768">Sushi</keyword>
<evidence type="ECO:0000256" key="6">
    <source>
        <dbReference type="ARBA" id="ARBA00022825"/>
    </source>
</evidence>
<dbReference type="OrthoDB" id="10059102at2759"/>
<dbReference type="EMBL" id="CAJVCH010532485">
    <property type="protein sequence ID" value="CAG7824368.1"/>
    <property type="molecule type" value="Genomic_DNA"/>
</dbReference>
<dbReference type="PROSITE" id="PS00135">
    <property type="entry name" value="TRYPSIN_SER"/>
    <property type="match status" value="1"/>
</dbReference>
<dbReference type="InterPro" id="IPR001254">
    <property type="entry name" value="Trypsin_dom"/>
</dbReference>
<evidence type="ECO:0000256" key="10">
    <source>
        <dbReference type="RuleBase" id="RU363034"/>
    </source>
</evidence>
<dbReference type="InterPro" id="IPR018114">
    <property type="entry name" value="TRYPSIN_HIS"/>
</dbReference>
<evidence type="ECO:0000256" key="2">
    <source>
        <dbReference type="ARBA" id="ARBA00022670"/>
    </source>
</evidence>
<keyword evidence="7" id="KW-1015">Disulfide bond</keyword>
<gene>
    <name evidence="12" type="ORF">AFUS01_LOCUS34527</name>
</gene>
<name>A0A8J2PKF7_9HEXA</name>
<dbReference type="EC" id="3.4.21.84" evidence="9"/>
<dbReference type="Proteomes" id="UP000708208">
    <property type="component" value="Unassembled WGS sequence"/>
</dbReference>
<evidence type="ECO:0000256" key="3">
    <source>
        <dbReference type="ARBA" id="ARBA00022729"/>
    </source>
</evidence>
<evidence type="ECO:0000256" key="9">
    <source>
        <dbReference type="ARBA" id="ARBA00066707"/>
    </source>
</evidence>
<comment type="catalytic activity">
    <reaction evidence="8">
        <text>Selective cleavage of 103-Arg-|-Ser-104 and 124-Ile-|-Ile-125 bonds in Limulus clotting factor B to form activated factor B. Cleavage of -Pro-Arg-|-Xaa- bonds in synthetic substrates.</text>
        <dbReference type="EC" id="3.4.21.84"/>
    </reaction>
</comment>
<dbReference type="GO" id="GO:0004252">
    <property type="term" value="F:serine-type endopeptidase activity"/>
    <property type="evidence" value="ECO:0007669"/>
    <property type="project" value="InterPro"/>
</dbReference>
<evidence type="ECO:0000256" key="7">
    <source>
        <dbReference type="ARBA" id="ARBA00023157"/>
    </source>
</evidence>
<comment type="caution">
    <text evidence="12">The sequence shown here is derived from an EMBL/GenBank/DDBJ whole genome shotgun (WGS) entry which is preliminary data.</text>
</comment>
<keyword evidence="4 10" id="KW-0378">Hydrolase</keyword>
<dbReference type="AlphaFoldDB" id="A0A8J2PKF7"/>
<feature type="domain" description="Peptidase S1" evidence="11">
    <location>
        <begin position="6"/>
        <end position="241"/>
    </location>
</feature>
<dbReference type="GO" id="GO:0006508">
    <property type="term" value="P:proteolysis"/>
    <property type="evidence" value="ECO:0007669"/>
    <property type="project" value="UniProtKB-KW"/>
</dbReference>
<dbReference type="InterPro" id="IPR033116">
    <property type="entry name" value="TRYPSIN_SER"/>
</dbReference>
<proteinExistence type="predicted"/>
<evidence type="ECO:0000256" key="5">
    <source>
        <dbReference type="ARBA" id="ARBA00022820"/>
    </source>
</evidence>
<dbReference type="PANTHER" id="PTHR24252">
    <property type="entry name" value="ACROSIN-RELATED"/>
    <property type="match status" value="1"/>
</dbReference>
<dbReference type="GO" id="GO:0042381">
    <property type="term" value="P:hemolymph coagulation"/>
    <property type="evidence" value="ECO:0007669"/>
    <property type="project" value="UniProtKB-KW"/>
</dbReference>
<feature type="non-terminal residue" evidence="12">
    <location>
        <position position="279"/>
    </location>
</feature>
<keyword evidence="2 10" id="KW-0645">Protease</keyword>
<evidence type="ECO:0000256" key="4">
    <source>
        <dbReference type="ARBA" id="ARBA00022801"/>
    </source>
</evidence>
<keyword evidence="5" id="KW-0353">Hemolymph clotting</keyword>
<dbReference type="FunFam" id="2.40.10.10:FF:000120">
    <property type="entry name" value="Putative serine protease"/>
    <property type="match status" value="1"/>
</dbReference>
<evidence type="ECO:0000259" key="11">
    <source>
        <dbReference type="PROSITE" id="PS50240"/>
    </source>
</evidence>
<evidence type="ECO:0000256" key="1">
    <source>
        <dbReference type="ARBA" id="ARBA00022659"/>
    </source>
</evidence>
<protein>
    <recommendedName>
        <fullName evidence="9">limulus clotting factor C</fullName>
        <ecNumber evidence="9">3.4.21.84</ecNumber>
    </recommendedName>
</protein>
<keyword evidence="13" id="KW-1185">Reference proteome</keyword>
<dbReference type="PANTHER" id="PTHR24252:SF7">
    <property type="entry name" value="HYALIN"/>
    <property type="match status" value="1"/>
</dbReference>
<dbReference type="PROSITE" id="PS00134">
    <property type="entry name" value="TRYPSIN_HIS"/>
    <property type="match status" value="1"/>
</dbReference>
<evidence type="ECO:0000313" key="13">
    <source>
        <dbReference type="Proteomes" id="UP000708208"/>
    </source>
</evidence>
<dbReference type="Pfam" id="PF00089">
    <property type="entry name" value="Trypsin"/>
    <property type="match status" value="1"/>
</dbReference>